<feature type="region of interest" description="Disordered" evidence="2">
    <location>
        <begin position="1110"/>
        <end position="1213"/>
    </location>
</feature>
<evidence type="ECO:0000259" key="4">
    <source>
        <dbReference type="Pfam" id="PF06985"/>
    </source>
</evidence>
<dbReference type="InterPro" id="IPR011990">
    <property type="entry name" value="TPR-like_helical_dom_sf"/>
</dbReference>
<sequence>MRLLQRNDNGSYTRTPDLPADELPSYAILSHTWGPDEVLFEDITKAPDTWQQKAGYSKIQFCADKARQNGLRYFWVDTCCIDKSDSIELQTAINSMFRWYRDAERCYVYLSDVSYILTDAPTAKAGGLATWEDAFRNSKWPTRGWTLQELLAPSTVEFYSMQGVYLGDKQSLERQLCDITGIPARALRGDHLSEFPISEREAWICNRQTKYEEDMAYSLLGIFGVYMPLIYGEGRRNAQKRLREEVQKAYKGAQHNEFSVAFSLTGVPEIQNFTARESELIEIHRVLSGSDGTRRSVVLHGLGGIGKTQLAITYAKRYRDEHSAIFWLNIKDEASIQQSFMKMVRQIMRQHADTSCLRGLDLQDNAKVIDAVKAWLSLPGNTRWLLIYDNYDDPKLGNGPGDTGVDIDLFLPEAYQGSVIVTTRSSQVNIGHPIRVKKLESIKDSLQILATTSGRNGLEHSDDAKSLAEELDGLPLALATAGVYLRRVAISFADYFSLYKESWSKLQTTTPNLGSYQDRTLCSTWELSYVQIQKHHPLAAHLLRWWAYFNNEDIWFELLQNDIPDRPEWACELADKLSFNSAMGTLHDYGFVEPHTSAPDLIGSKGYSIHPCVHSWTVYVLNEERDVSLFELSMKCIASNVPPRDEPQFWLLGRRPLPHALRCTATISDGMYHNMGWVFRDLGFLFQHQSRLQDSEDMYLRALRTFREEAKESRLGHMSTLEILSDLGVVYWNQGKLQDAENMYSQALRGYEEELGPDHKLALNIVNNLALLYAYQGKQQDTEDMYLRALRGYEKELGPDHISTLNTVNNLGLLYMDQGKLEAAEDMYLRALRGSEKVLGLDNPSTLDTVNNLGILYKKQGKLEDAEDMYLRALRGYEKAMGPQNVMSHRPALNTFDNLALLRWKQGRLLEAKSWLEKEHTDGGSGDDGDGDDGGDQRRRDSSPIQQNRQEWEVVRIIGSETEGYCQGALMAYAEKFGDTQPEASAELQPATSQPRLLDNQGAAMDIVDQEQGLAHFVHINSTHEKHPCLACKLIKHNVTYCENRNVEVHLCYNCGPPHTEEGCKHSLVKRCTVCGGLGGMIGGSEEQLTTFLTLTTFWRISTAFETMSLTPSRERNHRRPRRPRDHGPILPPPEFPSRSGQPRVPGETRSARRRRNQDEATMRALGYESEDSPGDDEPRVTNTRRPAANVGAGNLWQQVRPDPPSPPRRPVHVPLQRLRVGTGIIEQRINESCVVCMEDMVVYQWGTKNDKVKGMLYIVYQTHPSYPSPT</sequence>
<dbReference type="InterPro" id="IPR019734">
    <property type="entry name" value="TPR_rpt"/>
</dbReference>
<dbReference type="SMART" id="SM00028">
    <property type="entry name" value="TPR"/>
    <property type="match status" value="5"/>
</dbReference>
<feature type="repeat" description="TPR" evidence="1">
    <location>
        <begin position="847"/>
        <end position="880"/>
    </location>
</feature>
<feature type="region of interest" description="Disordered" evidence="2">
    <location>
        <begin position="916"/>
        <end position="951"/>
    </location>
</feature>
<evidence type="ECO:0000259" key="3">
    <source>
        <dbReference type="Pfam" id="PF00931"/>
    </source>
</evidence>
<dbReference type="Proteomes" id="UP000481858">
    <property type="component" value="Unassembled WGS sequence"/>
</dbReference>
<evidence type="ECO:0000256" key="1">
    <source>
        <dbReference type="PROSITE-ProRule" id="PRU00339"/>
    </source>
</evidence>
<feature type="domain" description="NB-ARC" evidence="3">
    <location>
        <begin position="281"/>
        <end position="440"/>
    </location>
</feature>
<dbReference type="PANTHER" id="PTHR10622:SF13">
    <property type="entry name" value="NACHT DOMAIN-CONTAINING PROTEIN"/>
    <property type="match status" value="1"/>
</dbReference>
<dbReference type="PRINTS" id="PR00381">
    <property type="entry name" value="KINESINLIGHT"/>
</dbReference>
<evidence type="ECO:0000256" key="2">
    <source>
        <dbReference type="SAM" id="MobiDB-lite"/>
    </source>
</evidence>
<dbReference type="InterPro" id="IPR027417">
    <property type="entry name" value="P-loop_NTPase"/>
</dbReference>
<evidence type="ECO:0000313" key="5">
    <source>
        <dbReference type="EMBL" id="KAF2971399.1"/>
    </source>
</evidence>
<protein>
    <submittedName>
        <fullName evidence="5">Uncharacterized protein</fullName>
    </submittedName>
</protein>
<accession>A0A7C8J5P5</accession>
<feature type="domain" description="Heterokaryon incompatibility" evidence="4">
    <location>
        <begin position="26"/>
        <end position="113"/>
    </location>
</feature>
<dbReference type="SUPFAM" id="SSF52540">
    <property type="entry name" value="P-loop containing nucleoside triphosphate hydrolases"/>
    <property type="match status" value="1"/>
</dbReference>
<gene>
    <name evidence="5" type="ORF">GQX73_g2186</name>
</gene>
<organism evidence="5 6">
    <name type="scientific">Xylaria multiplex</name>
    <dbReference type="NCBI Taxonomy" id="323545"/>
    <lineage>
        <taxon>Eukaryota</taxon>
        <taxon>Fungi</taxon>
        <taxon>Dikarya</taxon>
        <taxon>Ascomycota</taxon>
        <taxon>Pezizomycotina</taxon>
        <taxon>Sordariomycetes</taxon>
        <taxon>Xylariomycetidae</taxon>
        <taxon>Xylariales</taxon>
        <taxon>Xylariaceae</taxon>
        <taxon>Xylaria</taxon>
    </lineage>
</organism>
<reference evidence="5 6" key="1">
    <citation type="submission" date="2019-12" db="EMBL/GenBank/DDBJ databases">
        <title>Draft genome sequence of the ascomycete Xylaria multiplex DSM 110363.</title>
        <authorList>
            <person name="Buettner E."/>
            <person name="Kellner H."/>
        </authorList>
    </citation>
    <scope>NUCLEOTIDE SEQUENCE [LARGE SCALE GENOMIC DNA]</scope>
    <source>
        <strain evidence="5 6">DSM 110363</strain>
    </source>
</reference>
<feature type="compositionally biased region" description="Basic residues" evidence="2">
    <location>
        <begin position="1116"/>
        <end position="1125"/>
    </location>
</feature>
<dbReference type="EMBL" id="WUBL01000014">
    <property type="protein sequence ID" value="KAF2971399.1"/>
    <property type="molecule type" value="Genomic_DNA"/>
</dbReference>
<dbReference type="OrthoDB" id="626167at2759"/>
<dbReference type="Pfam" id="PF00931">
    <property type="entry name" value="NB-ARC"/>
    <property type="match status" value="1"/>
</dbReference>
<dbReference type="Gene3D" id="3.40.50.300">
    <property type="entry name" value="P-loop containing nucleotide triphosphate hydrolases"/>
    <property type="match status" value="1"/>
</dbReference>
<evidence type="ECO:0000313" key="6">
    <source>
        <dbReference type="Proteomes" id="UP000481858"/>
    </source>
</evidence>
<dbReference type="InterPro" id="IPR010730">
    <property type="entry name" value="HET"/>
</dbReference>
<keyword evidence="1" id="KW-0802">TPR repeat</keyword>
<name>A0A7C8J5P5_9PEZI</name>
<dbReference type="PANTHER" id="PTHR10622">
    <property type="entry name" value="HET DOMAIN-CONTAINING PROTEIN"/>
    <property type="match status" value="1"/>
</dbReference>
<dbReference type="SUPFAM" id="SSF48452">
    <property type="entry name" value="TPR-like"/>
    <property type="match status" value="1"/>
</dbReference>
<dbReference type="AlphaFoldDB" id="A0A7C8J5P5"/>
<feature type="compositionally biased region" description="Acidic residues" evidence="2">
    <location>
        <begin position="925"/>
        <end position="934"/>
    </location>
</feature>
<dbReference type="Pfam" id="PF13424">
    <property type="entry name" value="TPR_12"/>
    <property type="match status" value="2"/>
</dbReference>
<comment type="caution">
    <text evidence="5">The sequence shown here is derived from an EMBL/GenBank/DDBJ whole genome shotgun (WGS) entry which is preliminary data.</text>
</comment>
<proteinExistence type="predicted"/>
<dbReference type="Pfam" id="PF06985">
    <property type="entry name" value="HET"/>
    <property type="match status" value="1"/>
</dbReference>
<dbReference type="PROSITE" id="PS50005">
    <property type="entry name" value="TPR"/>
    <property type="match status" value="3"/>
</dbReference>
<dbReference type="GO" id="GO:0043531">
    <property type="term" value="F:ADP binding"/>
    <property type="evidence" value="ECO:0007669"/>
    <property type="project" value="InterPro"/>
</dbReference>
<dbReference type="InParanoid" id="A0A7C8J5P5"/>
<dbReference type="Gene3D" id="1.25.40.10">
    <property type="entry name" value="Tetratricopeptide repeat domain"/>
    <property type="match status" value="2"/>
</dbReference>
<feature type="repeat" description="TPR" evidence="1">
    <location>
        <begin position="721"/>
        <end position="754"/>
    </location>
</feature>
<dbReference type="InterPro" id="IPR002182">
    <property type="entry name" value="NB-ARC"/>
</dbReference>
<keyword evidence="6" id="KW-1185">Reference proteome</keyword>
<feature type="repeat" description="TPR" evidence="1">
    <location>
        <begin position="805"/>
        <end position="838"/>
    </location>
</feature>